<dbReference type="Pfam" id="PF06769">
    <property type="entry name" value="YoeB_toxin"/>
    <property type="match status" value="1"/>
</dbReference>
<evidence type="ECO:0000313" key="10">
    <source>
        <dbReference type="Proteomes" id="UP000029864"/>
    </source>
</evidence>
<reference evidence="9 11" key="2">
    <citation type="submission" date="2020-08" db="EMBL/GenBank/DDBJ databases">
        <title>Sequencing the genomes of 1000 actinobacteria strains.</title>
        <authorList>
            <person name="Klenk H.-P."/>
        </authorList>
    </citation>
    <scope>NUCLEOTIDE SEQUENCE [LARGE SCALE GENOMIC DNA]</scope>
    <source>
        <strain evidence="9 11">DSM 21065</strain>
    </source>
</reference>
<dbReference type="PANTHER" id="PTHR38039:SF1">
    <property type="entry name" value="TOXIN YOEB"/>
    <property type="match status" value="1"/>
</dbReference>
<dbReference type="RefSeq" id="WP_035838239.1">
    <property type="nucleotide sequence ID" value="NZ_JACHBQ010000001.1"/>
</dbReference>
<dbReference type="GO" id="GO:0004519">
    <property type="term" value="F:endonuclease activity"/>
    <property type="evidence" value="ECO:0007669"/>
    <property type="project" value="UniProtKB-KW"/>
</dbReference>
<dbReference type="STRING" id="1001240.GY21_16250"/>
<dbReference type="OrthoDB" id="9801102at2"/>
<keyword evidence="5 9" id="KW-0378">Hydrolase</keyword>
<evidence type="ECO:0000313" key="9">
    <source>
        <dbReference type="EMBL" id="MBB5639896.1"/>
    </source>
</evidence>
<name>A0A099J435_9MICO</name>
<comment type="caution">
    <text evidence="8">The sequence shown here is derived from an EMBL/GenBank/DDBJ whole genome shotgun (WGS) entry which is preliminary data.</text>
</comment>
<evidence type="ECO:0000256" key="4">
    <source>
        <dbReference type="ARBA" id="ARBA00022759"/>
    </source>
</evidence>
<dbReference type="PANTHER" id="PTHR38039">
    <property type="entry name" value="TOXIN YOEB"/>
    <property type="match status" value="1"/>
</dbReference>
<dbReference type="SUPFAM" id="SSF143011">
    <property type="entry name" value="RelE-like"/>
    <property type="match status" value="1"/>
</dbReference>
<evidence type="ECO:0000256" key="2">
    <source>
        <dbReference type="ARBA" id="ARBA00022649"/>
    </source>
</evidence>
<evidence type="ECO:0000313" key="8">
    <source>
        <dbReference type="EMBL" id="KGJ72302.1"/>
    </source>
</evidence>
<comment type="similarity">
    <text evidence="1">Belongs to the YoeB family.</text>
</comment>
<accession>A0A099J435</accession>
<dbReference type="GO" id="GO:0006401">
    <property type="term" value="P:RNA catabolic process"/>
    <property type="evidence" value="ECO:0007669"/>
    <property type="project" value="InterPro"/>
</dbReference>
<dbReference type="InterPro" id="IPR035093">
    <property type="entry name" value="RelE/ParE_toxin_dom_sf"/>
</dbReference>
<reference evidence="8 10" key="1">
    <citation type="submission" date="2014-08" db="EMBL/GenBank/DDBJ databases">
        <authorList>
            <person name="Sisinthy S."/>
        </authorList>
    </citation>
    <scope>NUCLEOTIDE SEQUENCE [LARGE SCALE GENOMIC DNA]</scope>
    <source>
        <strain evidence="8 10">RuG17</strain>
    </source>
</reference>
<organism evidence="8 10">
    <name type="scientific">Cryobacterium roopkundense</name>
    <dbReference type="NCBI Taxonomy" id="1001240"/>
    <lineage>
        <taxon>Bacteria</taxon>
        <taxon>Bacillati</taxon>
        <taxon>Actinomycetota</taxon>
        <taxon>Actinomycetes</taxon>
        <taxon>Micrococcales</taxon>
        <taxon>Microbacteriaceae</taxon>
        <taxon>Cryobacterium</taxon>
    </lineage>
</organism>
<dbReference type="eggNOG" id="COG4115">
    <property type="taxonomic scope" value="Bacteria"/>
</dbReference>
<dbReference type="Proteomes" id="UP000029864">
    <property type="component" value="Unassembled WGS sequence"/>
</dbReference>
<sequence>MNILFTDKAWADYQYWVSTDRAMLKRINRLIEETRRTPFTGIGKPEALKHQLAGYWSRRITDEHRLVYAVEASNLVIIAARHHY</sequence>
<dbReference type="GO" id="GO:0016787">
    <property type="term" value="F:hydrolase activity"/>
    <property type="evidence" value="ECO:0007669"/>
    <property type="project" value="UniProtKB-KW"/>
</dbReference>
<evidence type="ECO:0000256" key="7">
    <source>
        <dbReference type="ARBA" id="ARBA00050056"/>
    </source>
</evidence>
<gene>
    <name evidence="9" type="ORF">BJ997_000444</name>
    <name evidence="8" type="ORF">GY21_16250</name>
</gene>
<evidence type="ECO:0000256" key="5">
    <source>
        <dbReference type="ARBA" id="ARBA00022801"/>
    </source>
</evidence>
<proteinExistence type="inferred from homology"/>
<keyword evidence="3" id="KW-0540">Nuclease</keyword>
<keyword evidence="4" id="KW-0255">Endonuclease</keyword>
<dbReference type="NCBIfam" id="TIGR02116">
    <property type="entry name" value="toxin_Txe_YoeB"/>
    <property type="match status" value="1"/>
</dbReference>
<dbReference type="InterPro" id="IPR009614">
    <property type="entry name" value="YoeB_toxin"/>
</dbReference>
<evidence type="ECO:0000256" key="1">
    <source>
        <dbReference type="ARBA" id="ARBA00008172"/>
    </source>
</evidence>
<dbReference type="AlphaFoldDB" id="A0A099J435"/>
<evidence type="ECO:0000256" key="3">
    <source>
        <dbReference type="ARBA" id="ARBA00022722"/>
    </source>
</evidence>
<dbReference type="Gene3D" id="3.30.2310.20">
    <property type="entry name" value="RelE-like"/>
    <property type="match status" value="1"/>
</dbReference>
<protein>
    <recommendedName>
        <fullName evidence="7">Endoribonuclease YoeB</fullName>
    </recommendedName>
    <alternativeName>
        <fullName evidence="6">Putative mRNA interferase YoeB</fullName>
    </alternativeName>
</protein>
<evidence type="ECO:0000256" key="6">
    <source>
        <dbReference type="ARBA" id="ARBA00030388"/>
    </source>
</evidence>
<dbReference type="EMBL" id="JACHBQ010000001">
    <property type="protein sequence ID" value="MBB5639896.1"/>
    <property type="molecule type" value="Genomic_DNA"/>
</dbReference>
<evidence type="ECO:0000313" key="11">
    <source>
        <dbReference type="Proteomes" id="UP000561726"/>
    </source>
</evidence>
<dbReference type="Proteomes" id="UP000561726">
    <property type="component" value="Unassembled WGS sequence"/>
</dbReference>
<keyword evidence="10" id="KW-1185">Reference proteome</keyword>
<dbReference type="EMBL" id="JPXF01000081">
    <property type="protein sequence ID" value="KGJ72302.1"/>
    <property type="molecule type" value="Genomic_DNA"/>
</dbReference>
<keyword evidence="2" id="KW-1277">Toxin-antitoxin system</keyword>